<proteinExistence type="predicted"/>
<dbReference type="EMBL" id="JAGTJQ010000004">
    <property type="protein sequence ID" value="KAH7033527.1"/>
    <property type="molecule type" value="Genomic_DNA"/>
</dbReference>
<reference evidence="2" key="1">
    <citation type="journal article" date="2021" name="Nat. Commun.">
        <title>Genetic determinants of endophytism in the Arabidopsis root mycobiome.</title>
        <authorList>
            <person name="Mesny F."/>
            <person name="Miyauchi S."/>
            <person name="Thiergart T."/>
            <person name="Pickel B."/>
            <person name="Atanasova L."/>
            <person name="Karlsson M."/>
            <person name="Huettel B."/>
            <person name="Barry K.W."/>
            <person name="Haridas S."/>
            <person name="Chen C."/>
            <person name="Bauer D."/>
            <person name="Andreopoulos W."/>
            <person name="Pangilinan J."/>
            <person name="LaButti K."/>
            <person name="Riley R."/>
            <person name="Lipzen A."/>
            <person name="Clum A."/>
            <person name="Drula E."/>
            <person name="Henrissat B."/>
            <person name="Kohler A."/>
            <person name="Grigoriev I.V."/>
            <person name="Martin F.M."/>
            <person name="Hacquard S."/>
        </authorList>
    </citation>
    <scope>NUCLEOTIDE SEQUENCE</scope>
    <source>
        <strain evidence="2">MPI-CAGE-CH-0230</strain>
    </source>
</reference>
<feature type="transmembrane region" description="Helical" evidence="1">
    <location>
        <begin position="150"/>
        <end position="170"/>
    </location>
</feature>
<keyword evidence="1" id="KW-0812">Transmembrane</keyword>
<accession>A0A9P8Y9E5</accession>
<comment type="caution">
    <text evidence="2">The sequence shown here is derived from an EMBL/GenBank/DDBJ whole genome shotgun (WGS) entry which is preliminary data.</text>
</comment>
<gene>
    <name evidence="2" type="ORF">B0I36DRAFT_373727</name>
</gene>
<feature type="transmembrane region" description="Helical" evidence="1">
    <location>
        <begin position="118"/>
        <end position="138"/>
    </location>
</feature>
<feature type="transmembrane region" description="Helical" evidence="1">
    <location>
        <begin position="182"/>
        <end position="206"/>
    </location>
</feature>
<dbReference type="InterPro" id="IPR018750">
    <property type="entry name" value="DUF2306_membrane"/>
</dbReference>
<feature type="transmembrane region" description="Helical" evidence="1">
    <location>
        <begin position="28"/>
        <end position="47"/>
    </location>
</feature>
<evidence type="ECO:0000256" key="1">
    <source>
        <dbReference type="SAM" id="Phobius"/>
    </source>
</evidence>
<dbReference type="RefSeq" id="XP_046014359.1">
    <property type="nucleotide sequence ID" value="XM_046160220.1"/>
</dbReference>
<feature type="transmembrane region" description="Helical" evidence="1">
    <location>
        <begin position="81"/>
        <end position="106"/>
    </location>
</feature>
<keyword evidence="3" id="KW-1185">Reference proteome</keyword>
<keyword evidence="1" id="KW-1133">Transmembrane helix</keyword>
<keyword evidence="1" id="KW-0472">Membrane</keyword>
<sequence length="329" mass="36270">MAVSPQPPRNAFVARVRKIYNPVGFTHGYNFILWFVFGGALLGFSLARLQYLDFYGTYCNPDRSQQSGALPGECFYFLRPFYSAAVILHLACILPAAMLTVLQFVPAIRHKLLIFHRINGYIILLLSLAGAVGGLMLARRTAGGAVDAQASIGVLGVAFVLALTAAYYNIKRMRIDLHRAWMLRAWAWAGSIITMRIILIILAIVLPTTDAYYSSQPCEKVAWQMNNPELVQAAYPECADYFNSTAGPQQQEQQQLHVSVLAAFRGARNSAQVMSAFDLSFGSAMWLALAIHAFGVELYLALTRSEAARLRKVSLERRGKKASSGPSTP</sequence>
<dbReference type="Pfam" id="PF10067">
    <property type="entry name" value="DUF2306"/>
    <property type="match status" value="1"/>
</dbReference>
<name>A0A9P8Y9E5_9PEZI</name>
<organism evidence="2 3">
    <name type="scientific">Microdochium trichocladiopsis</name>
    <dbReference type="NCBI Taxonomy" id="1682393"/>
    <lineage>
        <taxon>Eukaryota</taxon>
        <taxon>Fungi</taxon>
        <taxon>Dikarya</taxon>
        <taxon>Ascomycota</taxon>
        <taxon>Pezizomycotina</taxon>
        <taxon>Sordariomycetes</taxon>
        <taxon>Xylariomycetidae</taxon>
        <taxon>Xylariales</taxon>
        <taxon>Microdochiaceae</taxon>
        <taxon>Microdochium</taxon>
    </lineage>
</organism>
<evidence type="ECO:0000313" key="2">
    <source>
        <dbReference type="EMBL" id="KAH7033527.1"/>
    </source>
</evidence>
<dbReference type="AlphaFoldDB" id="A0A9P8Y9E5"/>
<evidence type="ECO:0000313" key="3">
    <source>
        <dbReference type="Proteomes" id="UP000756346"/>
    </source>
</evidence>
<dbReference type="OrthoDB" id="193478at2759"/>
<dbReference type="Proteomes" id="UP000756346">
    <property type="component" value="Unassembled WGS sequence"/>
</dbReference>
<protein>
    <recommendedName>
        <fullName evidence="4">Microtubule associated protein</fullName>
    </recommendedName>
</protein>
<evidence type="ECO:0008006" key="4">
    <source>
        <dbReference type="Google" id="ProtNLM"/>
    </source>
</evidence>
<dbReference type="GeneID" id="70189766"/>
<feature type="transmembrane region" description="Helical" evidence="1">
    <location>
        <begin position="284"/>
        <end position="302"/>
    </location>
</feature>